<name>A0A3D8Y424_9BACT</name>
<protein>
    <recommendedName>
        <fullName evidence="2">CBU-0592-like domain-containing protein</fullName>
    </recommendedName>
</protein>
<evidence type="ECO:0000256" key="1">
    <source>
        <dbReference type="SAM" id="Phobius"/>
    </source>
</evidence>
<dbReference type="InterPro" id="IPR058058">
    <property type="entry name" value="CBU_0592-like"/>
</dbReference>
<feature type="transmembrane region" description="Helical" evidence="1">
    <location>
        <begin position="56"/>
        <end position="72"/>
    </location>
</feature>
<evidence type="ECO:0000313" key="3">
    <source>
        <dbReference type="EMBL" id="REA56377.1"/>
    </source>
</evidence>
<reference evidence="3 4" key="1">
    <citation type="submission" date="2018-07" db="EMBL/GenBank/DDBJ databases">
        <title>Dyadobacter roseus sp. nov., isolated from rose rhizosphere soil.</title>
        <authorList>
            <person name="Chen L."/>
        </authorList>
    </citation>
    <scope>NUCLEOTIDE SEQUENCE [LARGE SCALE GENOMIC DNA]</scope>
    <source>
        <strain evidence="3 4">RS19</strain>
    </source>
</reference>
<dbReference type="AlphaFoldDB" id="A0A3D8Y424"/>
<feature type="transmembrane region" description="Helical" evidence="1">
    <location>
        <begin position="31"/>
        <end position="50"/>
    </location>
</feature>
<keyword evidence="4" id="KW-1185">Reference proteome</keyword>
<dbReference type="EMBL" id="QNUL01000040">
    <property type="protein sequence ID" value="REA56377.1"/>
    <property type="molecule type" value="Genomic_DNA"/>
</dbReference>
<comment type="caution">
    <text evidence="3">The sequence shown here is derived from an EMBL/GenBank/DDBJ whole genome shotgun (WGS) entry which is preliminary data.</text>
</comment>
<proteinExistence type="predicted"/>
<dbReference type="OrthoDB" id="679934at2"/>
<organism evidence="3 4">
    <name type="scientific">Dyadobacter luteus</name>
    <dbReference type="NCBI Taxonomy" id="2259619"/>
    <lineage>
        <taxon>Bacteria</taxon>
        <taxon>Pseudomonadati</taxon>
        <taxon>Bacteroidota</taxon>
        <taxon>Cytophagia</taxon>
        <taxon>Cytophagales</taxon>
        <taxon>Spirosomataceae</taxon>
        <taxon>Dyadobacter</taxon>
    </lineage>
</organism>
<keyword evidence="1" id="KW-0812">Transmembrane</keyword>
<keyword evidence="1" id="KW-0472">Membrane</keyword>
<feature type="transmembrane region" description="Helical" evidence="1">
    <location>
        <begin position="6"/>
        <end position="24"/>
    </location>
</feature>
<accession>A0A3D8Y424</accession>
<feature type="domain" description="CBU-0592-like" evidence="2">
    <location>
        <begin position="4"/>
        <end position="75"/>
    </location>
</feature>
<evidence type="ECO:0000313" key="4">
    <source>
        <dbReference type="Proteomes" id="UP000256373"/>
    </source>
</evidence>
<keyword evidence="1" id="KW-1133">Transmembrane helix</keyword>
<sequence>MLTETAGWLGVVFYVFSYFLLSTGRLKSSSYIFHSLNALGAIGLIIVSVYEKDKPNIAVNVIWLGIGIYAMAKRFTDISGRN</sequence>
<dbReference type="Pfam" id="PF26604">
    <property type="entry name" value="CBU_0592"/>
    <property type="match status" value="1"/>
</dbReference>
<dbReference type="Proteomes" id="UP000256373">
    <property type="component" value="Unassembled WGS sequence"/>
</dbReference>
<gene>
    <name evidence="3" type="ORF">DSL64_26985</name>
</gene>
<evidence type="ECO:0000259" key="2">
    <source>
        <dbReference type="Pfam" id="PF26604"/>
    </source>
</evidence>
<dbReference type="NCBIfam" id="NF047864">
    <property type="entry name" value="CBU_0592_membra"/>
    <property type="match status" value="1"/>
</dbReference>